<dbReference type="OrthoDB" id="4966at2759"/>
<protein>
    <recommendedName>
        <fullName evidence="4">F-box domain-containing protein</fullName>
    </recommendedName>
</protein>
<keyword evidence="3" id="KW-1185">Reference proteome</keyword>
<evidence type="ECO:0008006" key="4">
    <source>
        <dbReference type="Google" id="ProtNLM"/>
    </source>
</evidence>
<feature type="compositionally biased region" description="Polar residues" evidence="1">
    <location>
        <begin position="22"/>
        <end position="51"/>
    </location>
</feature>
<dbReference type="HOGENOM" id="CLU_576465_0_0_1"/>
<dbReference type="STRING" id="1168221.R7YMV9"/>
<dbReference type="Proteomes" id="UP000016924">
    <property type="component" value="Unassembled WGS sequence"/>
</dbReference>
<sequence>MSCPISALLNPPPEPDPAPEASQTARAESEGSLPTASQTPQQPQFPTNRAASPTAFVQVVRNVPPLPQIVIADATSQRHKRAASTSAPSSPQDGDGNLVLRRKRAKLNPISIPPISSITGPLHGTENLSLRLPPIDLLNPQGTARSHPRHTPVRTPSRRFNLFTAFLLHPNDLLLHLCTHLRVPELFALYTISKPFHFIINLHLSTYMLACARAHAPESVVLFPFKCYGALCILDPIRRPHPIPSPWRRIPDRLVPGFKWLQMVVSRERAVEEILALLAVKGHRLPKPASETLKKIWMIMDTGTNRQRLSLIHNDRFFTNNDMICATITFMKLDMRFSDPVDGMGETAMRKMILGMRGLGERGLLGVLRGTFLRSRLEVLQWYVRQDWQDREAGHEHMSIFGVPPEEVGTACLERWTTRAVNGSGRQTSNESTDSQAETDAVNPQPARKRLLRPDQLVMGEGVLRNSGLHRYYLDAILYGYLDPQTLEEIPVPTVEETMAKLQLNDEEHGAFGPANPSRVFTGEGYLSEMLRRSRRGQQREDVDPSVSTPALYTDA</sequence>
<dbReference type="EMBL" id="JH767561">
    <property type="protein sequence ID" value="EON63129.1"/>
    <property type="molecule type" value="Genomic_DNA"/>
</dbReference>
<evidence type="ECO:0000313" key="2">
    <source>
        <dbReference type="EMBL" id="EON63129.1"/>
    </source>
</evidence>
<feature type="compositionally biased region" description="Polar residues" evidence="1">
    <location>
        <begin position="419"/>
        <end position="438"/>
    </location>
</feature>
<feature type="region of interest" description="Disordered" evidence="1">
    <location>
        <begin position="532"/>
        <end position="556"/>
    </location>
</feature>
<name>R7YMV9_CONA1</name>
<feature type="compositionally biased region" description="Polar residues" evidence="1">
    <location>
        <begin position="546"/>
        <end position="556"/>
    </location>
</feature>
<evidence type="ECO:0000313" key="3">
    <source>
        <dbReference type="Proteomes" id="UP000016924"/>
    </source>
</evidence>
<dbReference type="eggNOG" id="ENOG502SPGI">
    <property type="taxonomic scope" value="Eukaryota"/>
</dbReference>
<gene>
    <name evidence="2" type="ORF">W97_02356</name>
</gene>
<feature type="region of interest" description="Disordered" evidence="1">
    <location>
        <begin position="419"/>
        <end position="448"/>
    </location>
</feature>
<feature type="region of interest" description="Disordered" evidence="1">
    <location>
        <begin position="75"/>
        <end position="97"/>
    </location>
</feature>
<dbReference type="GeneID" id="19899667"/>
<reference evidence="3" key="1">
    <citation type="submission" date="2012-06" db="EMBL/GenBank/DDBJ databases">
        <title>The genome sequence of Coniosporium apollinis CBS 100218.</title>
        <authorList>
            <consortium name="The Broad Institute Genome Sequencing Platform"/>
            <person name="Cuomo C."/>
            <person name="Gorbushina A."/>
            <person name="Noack S."/>
            <person name="Walker B."/>
            <person name="Young S.K."/>
            <person name="Zeng Q."/>
            <person name="Gargeya S."/>
            <person name="Fitzgerald M."/>
            <person name="Haas B."/>
            <person name="Abouelleil A."/>
            <person name="Alvarado L."/>
            <person name="Arachchi H.M."/>
            <person name="Berlin A.M."/>
            <person name="Chapman S.B."/>
            <person name="Goldberg J."/>
            <person name="Griggs A."/>
            <person name="Gujja S."/>
            <person name="Hansen M."/>
            <person name="Howarth C."/>
            <person name="Imamovic A."/>
            <person name="Larimer J."/>
            <person name="McCowan C."/>
            <person name="Montmayeur A."/>
            <person name="Murphy C."/>
            <person name="Neiman D."/>
            <person name="Pearson M."/>
            <person name="Priest M."/>
            <person name="Roberts A."/>
            <person name="Saif S."/>
            <person name="Shea T."/>
            <person name="Sisk P."/>
            <person name="Sykes S."/>
            <person name="Wortman J."/>
            <person name="Nusbaum C."/>
            <person name="Birren B."/>
        </authorList>
    </citation>
    <scope>NUCLEOTIDE SEQUENCE [LARGE SCALE GENOMIC DNA]</scope>
    <source>
        <strain evidence="3">CBS 100218</strain>
    </source>
</reference>
<organism evidence="2 3">
    <name type="scientific">Coniosporium apollinis (strain CBS 100218)</name>
    <name type="common">Rock-inhabiting black yeast</name>
    <dbReference type="NCBI Taxonomy" id="1168221"/>
    <lineage>
        <taxon>Eukaryota</taxon>
        <taxon>Fungi</taxon>
        <taxon>Dikarya</taxon>
        <taxon>Ascomycota</taxon>
        <taxon>Pezizomycotina</taxon>
        <taxon>Dothideomycetes</taxon>
        <taxon>Dothideomycetes incertae sedis</taxon>
        <taxon>Coniosporium</taxon>
    </lineage>
</organism>
<proteinExistence type="predicted"/>
<dbReference type="RefSeq" id="XP_007778446.1">
    <property type="nucleotide sequence ID" value="XM_007780256.1"/>
</dbReference>
<dbReference type="AlphaFoldDB" id="R7YMV9"/>
<accession>R7YMV9</accession>
<feature type="compositionally biased region" description="Polar residues" evidence="1">
    <location>
        <begin position="83"/>
        <end position="92"/>
    </location>
</feature>
<feature type="region of interest" description="Disordered" evidence="1">
    <location>
        <begin position="1"/>
        <end position="51"/>
    </location>
</feature>
<evidence type="ECO:0000256" key="1">
    <source>
        <dbReference type="SAM" id="MobiDB-lite"/>
    </source>
</evidence>